<feature type="region of interest" description="Disordered" evidence="1">
    <location>
        <begin position="274"/>
        <end position="294"/>
    </location>
</feature>
<reference evidence="2" key="2">
    <citation type="submission" date="2014-05" db="EMBL/GenBank/DDBJ databases">
        <title>The genome and life-stage specific transcriptomes of Globodera pallida elucidate key aspects of plant parasitism by a cyst nematode.</title>
        <authorList>
            <person name="Cotton J.A."/>
            <person name="Lilley C.J."/>
            <person name="Jones L.M."/>
            <person name="Kikuchi T."/>
            <person name="Reid A.J."/>
            <person name="Thorpe P."/>
            <person name="Tsai I.J."/>
            <person name="Beasley H."/>
            <person name="Blok V."/>
            <person name="Cock P.J.A."/>
            <person name="Van den Akker S.E."/>
            <person name="Holroyd N."/>
            <person name="Hunt M."/>
            <person name="Mantelin S."/>
            <person name="Naghra H."/>
            <person name="Pain A."/>
            <person name="Palomares-Rius J.E."/>
            <person name="Zarowiecki M."/>
            <person name="Berriman M."/>
            <person name="Jones J.T."/>
            <person name="Urwin P.E."/>
        </authorList>
    </citation>
    <scope>NUCLEOTIDE SEQUENCE [LARGE SCALE GENOMIC DNA]</scope>
    <source>
        <strain evidence="2">Lindley</strain>
    </source>
</reference>
<reference evidence="3" key="3">
    <citation type="submission" date="2016-06" db="UniProtKB">
        <authorList>
            <consortium name="WormBaseParasite"/>
        </authorList>
    </citation>
    <scope>IDENTIFICATION</scope>
</reference>
<dbReference type="AlphaFoldDB" id="A0A183BL08"/>
<reference evidence="2" key="1">
    <citation type="submission" date="2013-12" db="EMBL/GenBank/DDBJ databases">
        <authorList>
            <person name="Aslett M."/>
        </authorList>
    </citation>
    <scope>NUCLEOTIDE SEQUENCE [LARGE SCALE GENOMIC DNA]</scope>
    <source>
        <strain evidence="2">Lindley</strain>
    </source>
</reference>
<dbReference type="Proteomes" id="UP000050741">
    <property type="component" value="Unassembled WGS sequence"/>
</dbReference>
<proteinExistence type="predicted"/>
<organism evidence="2 3">
    <name type="scientific">Globodera pallida</name>
    <name type="common">Potato cyst nematode worm</name>
    <name type="synonym">Heterodera pallida</name>
    <dbReference type="NCBI Taxonomy" id="36090"/>
    <lineage>
        <taxon>Eukaryota</taxon>
        <taxon>Metazoa</taxon>
        <taxon>Ecdysozoa</taxon>
        <taxon>Nematoda</taxon>
        <taxon>Chromadorea</taxon>
        <taxon>Rhabditida</taxon>
        <taxon>Tylenchina</taxon>
        <taxon>Tylenchomorpha</taxon>
        <taxon>Tylenchoidea</taxon>
        <taxon>Heteroderidae</taxon>
        <taxon>Heteroderinae</taxon>
        <taxon>Globodera</taxon>
    </lineage>
</organism>
<accession>A0A183BL08</accession>
<dbReference type="WBParaSite" id="GPLIN_000129000">
    <property type="protein sequence ID" value="GPLIN_000129000"/>
    <property type="gene ID" value="GPLIN_000129000"/>
</dbReference>
<sequence length="294" mass="33372">MEQQCQPLKRRTKLVRCPIERDSGTPPETVEESNNENELLQPTNSVNANVANIEAATGKQLVASLTLDPVEEETGKVATMTAEERKSHNNCLKRQRKITNRQNDTFFKAHIRTPVPKIVQQQQQLRKAVDEEEEEFEIRTVLAFFVNTDGKRAYFVDWKLARGQESWVISPDMVACLDSAARMTQQATMSGTLAALLGHDTPHHLMQLLEHDDQCYHIKAMHGTSAPARSARDILFAKEASQQQRTKAIVQLDKFKAVCMSKEAIALYKEKEKKIEEEKKKQQQQMNGGEKAQT</sequence>
<keyword evidence="2" id="KW-1185">Reference proteome</keyword>
<name>A0A183BL08_GLOPA</name>
<evidence type="ECO:0000313" key="2">
    <source>
        <dbReference type="Proteomes" id="UP000050741"/>
    </source>
</evidence>
<protein>
    <submittedName>
        <fullName evidence="3">Chromo domain-containing protein</fullName>
    </submittedName>
</protein>
<evidence type="ECO:0000313" key="3">
    <source>
        <dbReference type="WBParaSite" id="GPLIN_000129000"/>
    </source>
</evidence>
<evidence type="ECO:0000256" key="1">
    <source>
        <dbReference type="SAM" id="MobiDB-lite"/>
    </source>
</evidence>